<dbReference type="Pfam" id="PF00989">
    <property type="entry name" value="PAS"/>
    <property type="match status" value="1"/>
</dbReference>
<evidence type="ECO:0000313" key="3">
    <source>
        <dbReference type="Proteomes" id="UP001189429"/>
    </source>
</evidence>
<dbReference type="Proteomes" id="UP001189429">
    <property type="component" value="Unassembled WGS sequence"/>
</dbReference>
<reference evidence="2" key="1">
    <citation type="submission" date="2023-10" db="EMBL/GenBank/DDBJ databases">
        <authorList>
            <person name="Chen Y."/>
            <person name="Shah S."/>
            <person name="Dougan E. K."/>
            <person name="Thang M."/>
            <person name="Chan C."/>
        </authorList>
    </citation>
    <scope>NUCLEOTIDE SEQUENCE [LARGE SCALE GENOMIC DNA]</scope>
</reference>
<evidence type="ECO:0000313" key="2">
    <source>
        <dbReference type="EMBL" id="CAK0835137.1"/>
    </source>
</evidence>
<dbReference type="SMART" id="SM00091">
    <property type="entry name" value="PAS"/>
    <property type="match status" value="1"/>
</dbReference>
<organism evidence="2 3">
    <name type="scientific">Prorocentrum cordatum</name>
    <dbReference type="NCBI Taxonomy" id="2364126"/>
    <lineage>
        <taxon>Eukaryota</taxon>
        <taxon>Sar</taxon>
        <taxon>Alveolata</taxon>
        <taxon>Dinophyceae</taxon>
        <taxon>Prorocentrales</taxon>
        <taxon>Prorocentraceae</taxon>
        <taxon>Prorocentrum</taxon>
    </lineage>
</organism>
<dbReference type="PROSITE" id="PS50112">
    <property type="entry name" value="PAS"/>
    <property type="match status" value="1"/>
</dbReference>
<dbReference type="CDD" id="cd00130">
    <property type="entry name" value="PAS"/>
    <property type="match status" value="1"/>
</dbReference>
<protein>
    <recommendedName>
        <fullName evidence="1">PAS domain-containing protein</fullName>
    </recommendedName>
</protein>
<accession>A0ABN9STD3</accession>
<keyword evidence="3" id="KW-1185">Reference proteome</keyword>
<sequence>MPVHGRIDWIRRQIDAGRLAHVCISQARDPAKLKYKFMSESGEIAGVVGTFEDPTMVNWSLKAHSDLIGQANAMVFALDLDGLVTEWNAQACQISGLPREAMLRQSLQDKVPTEAGALRQALAAAKDPTEGRASRSCCASQATSPCWSVPRSSGVPPVPSSACCVWATSSPSRLARTCRAAGRRLTKGMGSRA</sequence>
<dbReference type="EMBL" id="CAUYUJ010013002">
    <property type="protein sequence ID" value="CAK0835137.1"/>
    <property type="molecule type" value="Genomic_DNA"/>
</dbReference>
<comment type="caution">
    <text evidence="2">The sequence shown here is derived from an EMBL/GenBank/DDBJ whole genome shotgun (WGS) entry which is preliminary data.</text>
</comment>
<gene>
    <name evidence="2" type="ORF">PCOR1329_LOCUS32261</name>
</gene>
<dbReference type="InterPro" id="IPR013767">
    <property type="entry name" value="PAS_fold"/>
</dbReference>
<feature type="domain" description="PAS" evidence="1">
    <location>
        <begin position="60"/>
        <end position="107"/>
    </location>
</feature>
<dbReference type="Gene3D" id="3.30.450.20">
    <property type="entry name" value="PAS domain"/>
    <property type="match status" value="1"/>
</dbReference>
<dbReference type="SUPFAM" id="SSF55785">
    <property type="entry name" value="PYP-like sensor domain (PAS domain)"/>
    <property type="match status" value="1"/>
</dbReference>
<dbReference type="InterPro" id="IPR000014">
    <property type="entry name" value="PAS"/>
</dbReference>
<evidence type="ECO:0000259" key="1">
    <source>
        <dbReference type="PROSITE" id="PS50112"/>
    </source>
</evidence>
<dbReference type="InterPro" id="IPR035965">
    <property type="entry name" value="PAS-like_dom_sf"/>
</dbReference>
<proteinExistence type="predicted"/>
<name>A0ABN9STD3_9DINO</name>